<proteinExistence type="predicted"/>
<gene>
    <name evidence="1" type="ORF">PECUL_23A052285</name>
</gene>
<dbReference type="EMBL" id="OW240923">
    <property type="protein sequence ID" value="CAH2324976.1"/>
    <property type="molecule type" value="Genomic_DNA"/>
</dbReference>
<evidence type="ECO:0000313" key="1">
    <source>
        <dbReference type="EMBL" id="CAH2324976.1"/>
    </source>
</evidence>
<evidence type="ECO:0000313" key="2">
    <source>
        <dbReference type="Proteomes" id="UP001295444"/>
    </source>
</evidence>
<protein>
    <submittedName>
        <fullName evidence="1">Uncharacterized protein</fullName>
    </submittedName>
</protein>
<sequence length="89" mass="9800">MTQFSRCIIEKGAMLYTASAQTQTLMVRAYGGTPTGEMPCRATAQSTQRDIPEAAAEISGHSSPHTLSVFRTGLNLLDTQRHNRTYPRN</sequence>
<reference evidence="1" key="1">
    <citation type="submission" date="2022-03" db="EMBL/GenBank/DDBJ databases">
        <authorList>
            <person name="Alioto T."/>
            <person name="Alioto T."/>
            <person name="Gomez Garrido J."/>
        </authorList>
    </citation>
    <scope>NUCLEOTIDE SEQUENCE</scope>
</reference>
<keyword evidence="2" id="KW-1185">Reference proteome</keyword>
<dbReference type="Proteomes" id="UP001295444">
    <property type="component" value="Chromosome 12"/>
</dbReference>
<organism evidence="1 2">
    <name type="scientific">Pelobates cultripes</name>
    <name type="common">Western spadefoot toad</name>
    <dbReference type="NCBI Taxonomy" id="61616"/>
    <lineage>
        <taxon>Eukaryota</taxon>
        <taxon>Metazoa</taxon>
        <taxon>Chordata</taxon>
        <taxon>Craniata</taxon>
        <taxon>Vertebrata</taxon>
        <taxon>Euteleostomi</taxon>
        <taxon>Amphibia</taxon>
        <taxon>Batrachia</taxon>
        <taxon>Anura</taxon>
        <taxon>Pelobatoidea</taxon>
        <taxon>Pelobatidae</taxon>
        <taxon>Pelobates</taxon>
    </lineage>
</organism>
<accession>A0AAD1WWB6</accession>
<dbReference type="AlphaFoldDB" id="A0AAD1WWB6"/>
<name>A0AAD1WWB6_PELCU</name>